<dbReference type="InterPro" id="IPR001254">
    <property type="entry name" value="Trypsin_dom"/>
</dbReference>
<dbReference type="InterPro" id="IPR050430">
    <property type="entry name" value="Peptidase_S1"/>
</dbReference>
<evidence type="ECO:0000256" key="2">
    <source>
        <dbReference type="ARBA" id="ARBA00023157"/>
    </source>
</evidence>
<evidence type="ECO:0000256" key="3">
    <source>
        <dbReference type="RuleBase" id="RU363034"/>
    </source>
</evidence>
<dbReference type="InterPro" id="IPR018114">
    <property type="entry name" value="TRYPSIN_HIS"/>
</dbReference>
<keyword evidence="2" id="KW-1015">Disulfide bond</keyword>
<keyword evidence="3" id="KW-0720">Serine protease</keyword>
<evidence type="ECO:0000256" key="4">
    <source>
        <dbReference type="SAM" id="SignalP"/>
    </source>
</evidence>
<proteinExistence type="inferred from homology"/>
<evidence type="ECO:0000313" key="6">
    <source>
        <dbReference type="EMBL" id="QGY05670.1"/>
    </source>
</evidence>
<dbReference type="PANTHER" id="PTHR24276:SF98">
    <property type="entry name" value="FI18310P1-RELATED"/>
    <property type="match status" value="1"/>
</dbReference>
<dbReference type="SMART" id="SM00020">
    <property type="entry name" value="Tryp_SPc"/>
    <property type="match status" value="1"/>
</dbReference>
<dbReference type="InterPro" id="IPR043504">
    <property type="entry name" value="Peptidase_S1_PA_chymotrypsin"/>
</dbReference>
<feature type="signal peptide" evidence="4">
    <location>
        <begin position="1"/>
        <end position="35"/>
    </location>
</feature>
<keyword evidence="3" id="KW-0378">Hydrolase</keyword>
<evidence type="ECO:0000313" key="7">
    <source>
        <dbReference type="Proteomes" id="UP000012488"/>
    </source>
</evidence>
<keyword evidence="4" id="KW-0732">Signal</keyword>
<sequence length="253" mass="25135">MLVSKRRPAACAVAAAAQTAALTAALALASPPARAIVGGAEAPAGGAVMVLSSKGGVCTGVVLAPDTVLTAGHCAADAREHRVHFRDAAGEPVLVEVAARAVHPGYDAGAATGRRRSIDLALLRTATPLPPRFVPVTLSAATPLAGESLTVSGYGAARPGDPRSTGTYRSIGLPVIEPYGPSRILVWLKGGAGGACQGDSGGPVAGPDGAVLALAAWVGGACGGLTQGVLVGPQRGWIDRILADWGRSAHWIA</sequence>
<name>A0A6B9FSV3_9HYPH</name>
<dbReference type="InterPro" id="IPR001314">
    <property type="entry name" value="Peptidase_S1A"/>
</dbReference>
<dbReference type="InterPro" id="IPR033116">
    <property type="entry name" value="TRYPSIN_SER"/>
</dbReference>
<dbReference type="EMBL" id="CP043538">
    <property type="protein sequence ID" value="QGY05670.1"/>
    <property type="molecule type" value="Genomic_DNA"/>
</dbReference>
<dbReference type="Gene3D" id="2.40.10.10">
    <property type="entry name" value="Trypsin-like serine proteases"/>
    <property type="match status" value="1"/>
</dbReference>
<dbReference type="KEGG" id="mmes:MMSR116_30065"/>
<dbReference type="Pfam" id="PF00089">
    <property type="entry name" value="Trypsin"/>
    <property type="match status" value="1"/>
</dbReference>
<dbReference type="GO" id="GO:0006508">
    <property type="term" value="P:proteolysis"/>
    <property type="evidence" value="ECO:0007669"/>
    <property type="project" value="UniProtKB-KW"/>
</dbReference>
<reference evidence="6 7" key="2">
    <citation type="journal article" date="2013" name="Genome Announc.">
        <title>Draft Genome Sequence of Methylobacterium mesophilicum Strain SR1.6/6, Isolated from Citrus sinensis.</title>
        <authorList>
            <person name="Marinho Almeida D."/>
            <person name="Dini-Andreote F."/>
            <person name="Camargo Neves A.A."/>
            <person name="Juca Ramos R.T."/>
            <person name="Andreote F.D."/>
            <person name="Carneiro A.R."/>
            <person name="Oliveira de Souza Lima A."/>
            <person name="Caracciolo Gomes de Sa P.H."/>
            <person name="Ribeiro Barbosa M.S."/>
            <person name="Araujo W.L."/>
            <person name="Silva A."/>
        </authorList>
    </citation>
    <scope>NUCLEOTIDE SEQUENCE [LARGE SCALE GENOMIC DNA]</scope>
    <source>
        <strain evidence="6 7">SR1.6/6</strain>
    </source>
</reference>
<feature type="domain" description="Peptidase S1" evidence="5">
    <location>
        <begin position="36"/>
        <end position="253"/>
    </location>
</feature>
<dbReference type="Proteomes" id="UP000012488">
    <property type="component" value="Chromosome"/>
</dbReference>
<protein>
    <submittedName>
        <fullName evidence="6">Trypsin-like serine protease</fullName>
    </submittedName>
</protein>
<dbReference type="RefSeq" id="WP_010684538.1">
    <property type="nucleotide sequence ID" value="NZ_CP043538.1"/>
</dbReference>
<dbReference type="OrthoDB" id="267336at2"/>
<comment type="similarity">
    <text evidence="1">Belongs to the peptidase S1 family.</text>
</comment>
<keyword evidence="3 6" id="KW-0645">Protease</keyword>
<organism evidence="6 7">
    <name type="scientific">Methylobacterium mesophilicum SR1.6/6</name>
    <dbReference type="NCBI Taxonomy" id="908290"/>
    <lineage>
        <taxon>Bacteria</taxon>
        <taxon>Pseudomonadati</taxon>
        <taxon>Pseudomonadota</taxon>
        <taxon>Alphaproteobacteria</taxon>
        <taxon>Hyphomicrobiales</taxon>
        <taxon>Methylobacteriaceae</taxon>
        <taxon>Methylobacterium</taxon>
    </lineage>
</organism>
<accession>A0A6B9FSV3</accession>
<evidence type="ECO:0000256" key="1">
    <source>
        <dbReference type="ARBA" id="ARBA00007664"/>
    </source>
</evidence>
<dbReference type="PROSITE" id="PS50240">
    <property type="entry name" value="TRYPSIN_DOM"/>
    <property type="match status" value="1"/>
</dbReference>
<dbReference type="SUPFAM" id="SSF50494">
    <property type="entry name" value="Trypsin-like serine proteases"/>
    <property type="match status" value="1"/>
</dbReference>
<dbReference type="AlphaFoldDB" id="A0A6B9FSV3"/>
<dbReference type="PROSITE" id="PS00135">
    <property type="entry name" value="TRYPSIN_SER"/>
    <property type="match status" value="1"/>
</dbReference>
<gene>
    <name evidence="6" type="ORF">MMSR116_30065</name>
</gene>
<dbReference type="GO" id="GO:0004252">
    <property type="term" value="F:serine-type endopeptidase activity"/>
    <property type="evidence" value="ECO:0007669"/>
    <property type="project" value="InterPro"/>
</dbReference>
<dbReference type="PROSITE" id="PS00134">
    <property type="entry name" value="TRYPSIN_HIS"/>
    <property type="match status" value="1"/>
</dbReference>
<feature type="chain" id="PRO_5025524093" evidence="4">
    <location>
        <begin position="36"/>
        <end position="253"/>
    </location>
</feature>
<dbReference type="InterPro" id="IPR009003">
    <property type="entry name" value="Peptidase_S1_PA"/>
</dbReference>
<evidence type="ECO:0000259" key="5">
    <source>
        <dbReference type="PROSITE" id="PS50240"/>
    </source>
</evidence>
<reference evidence="6 7" key="1">
    <citation type="journal article" date="2012" name="Genet. Mol. Biol.">
        <title>Analysis of 16S rRNA and mxaF genes revealing insights into Methylobacterium niche-specific plant association.</title>
        <authorList>
            <person name="Dourado M.N."/>
            <person name="Andreote F.D."/>
            <person name="Dini-Andreote F."/>
            <person name="Conti R."/>
            <person name="Araujo J.M."/>
            <person name="Araujo W.L."/>
        </authorList>
    </citation>
    <scope>NUCLEOTIDE SEQUENCE [LARGE SCALE GENOMIC DNA]</scope>
    <source>
        <strain evidence="6 7">SR1.6/6</strain>
    </source>
</reference>
<dbReference type="PRINTS" id="PR00722">
    <property type="entry name" value="CHYMOTRYPSIN"/>
</dbReference>
<dbReference type="PANTHER" id="PTHR24276">
    <property type="entry name" value="POLYSERASE-RELATED"/>
    <property type="match status" value="1"/>
</dbReference>